<sequence length="267" mass="29764">MPYLPSGEASSSDPIYSHNRPPTPTIATAASVAPTGRRAQDKDTVLGRLPPSGRKLLRGHMDLGKLAVFSVAAVAVFVWHVGPVMCEEVENEREFSYESGAENGPEHWGDIHKDWEACGKGRMQSPIDLSDERVQVVEHLGRLRRAYRPAHATMMNRGHDIMLKWAGGAGAIWINGTEYVLKQMHWHSPSEHTIDGKRYAMETHMVHESADNRIAVVGILYTFGRPDSFLTEVTLSLSKIVKPIYLLSLFLCPLQISVVHMPWVPHS</sequence>
<gene>
    <name evidence="3" type="ORF">Taro_051946</name>
</gene>
<dbReference type="InterPro" id="IPR036398">
    <property type="entry name" value="CA_dom_sf"/>
</dbReference>
<feature type="region of interest" description="Disordered" evidence="1">
    <location>
        <begin position="1"/>
        <end position="23"/>
    </location>
</feature>
<dbReference type="PANTHER" id="PTHR18952:SF253">
    <property type="entry name" value="OS08G0470200 PROTEIN"/>
    <property type="match status" value="1"/>
</dbReference>
<dbReference type="SMART" id="SM01057">
    <property type="entry name" value="Carb_anhydrase"/>
    <property type="match status" value="1"/>
</dbReference>
<dbReference type="EMBL" id="NMUH01008541">
    <property type="protein sequence ID" value="MQM18946.1"/>
    <property type="molecule type" value="Genomic_DNA"/>
</dbReference>
<organism evidence="3 4">
    <name type="scientific">Colocasia esculenta</name>
    <name type="common">Wild taro</name>
    <name type="synonym">Arum esculentum</name>
    <dbReference type="NCBI Taxonomy" id="4460"/>
    <lineage>
        <taxon>Eukaryota</taxon>
        <taxon>Viridiplantae</taxon>
        <taxon>Streptophyta</taxon>
        <taxon>Embryophyta</taxon>
        <taxon>Tracheophyta</taxon>
        <taxon>Spermatophyta</taxon>
        <taxon>Magnoliopsida</taxon>
        <taxon>Liliopsida</taxon>
        <taxon>Araceae</taxon>
        <taxon>Aroideae</taxon>
        <taxon>Colocasieae</taxon>
        <taxon>Colocasia</taxon>
    </lineage>
</organism>
<keyword evidence="4" id="KW-1185">Reference proteome</keyword>
<feature type="domain" description="Alpha-carbonic anhydrase" evidence="2">
    <location>
        <begin position="93"/>
        <end position="267"/>
    </location>
</feature>
<dbReference type="AlphaFoldDB" id="A0A843XHX3"/>
<dbReference type="SUPFAM" id="SSF51069">
    <property type="entry name" value="Carbonic anhydrase"/>
    <property type="match status" value="1"/>
</dbReference>
<protein>
    <recommendedName>
        <fullName evidence="2">Alpha-carbonic anhydrase domain-containing protein</fullName>
    </recommendedName>
</protein>
<dbReference type="CDD" id="cd03124">
    <property type="entry name" value="alpha_CA_prokaryotic_like"/>
    <property type="match status" value="1"/>
</dbReference>
<dbReference type="PANTHER" id="PTHR18952">
    <property type="entry name" value="CARBONIC ANHYDRASE"/>
    <property type="match status" value="1"/>
</dbReference>
<dbReference type="InterPro" id="IPR023561">
    <property type="entry name" value="Carbonic_anhydrase_a-class"/>
</dbReference>
<evidence type="ECO:0000313" key="4">
    <source>
        <dbReference type="Proteomes" id="UP000652761"/>
    </source>
</evidence>
<name>A0A843XHX3_COLES</name>
<evidence type="ECO:0000313" key="3">
    <source>
        <dbReference type="EMBL" id="MQM18946.1"/>
    </source>
</evidence>
<dbReference type="Proteomes" id="UP000652761">
    <property type="component" value="Unassembled WGS sequence"/>
</dbReference>
<evidence type="ECO:0000256" key="1">
    <source>
        <dbReference type="SAM" id="MobiDB-lite"/>
    </source>
</evidence>
<dbReference type="Gene3D" id="3.10.200.10">
    <property type="entry name" value="Alpha carbonic anhydrase"/>
    <property type="match status" value="1"/>
</dbReference>
<dbReference type="PROSITE" id="PS51144">
    <property type="entry name" value="ALPHA_CA_2"/>
    <property type="match status" value="1"/>
</dbReference>
<proteinExistence type="predicted"/>
<accession>A0A843XHX3</accession>
<dbReference type="InterPro" id="IPR041891">
    <property type="entry name" value="Alpha_CA_prokaryot-like"/>
</dbReference>
<dbReference type="GO" id="GO:0008270">
    <property type="term" value="F:zinc ion binding"/>
    <property type="evidence" value="ECO:0007669"/>
    <property type="project" value="InterPro"/>
</dbReference>
<dbReference type="Pfam" id="PF00194">
    <property type="entry name" value="Carb_anhydrase"/>
    <property type="match status" value="1"/>
</dbReference>
<dbReference type="GO" id="GO:0006730">
    <property type="term" value="P:one-carbon metabolic process"/>
    <property type="evidence" value="ECO:0007669"/>
    <property type="project" value="TreeGrafter"/>
</dbReference>
<dbReference type="GO" id="GO:0004089">
    <property type="term" value="F:carbonate dehydratase activity"/>
    <property type="evidence" value="ECO:0007669"/>
    <property type="project" value="InterPro"/>
</dbReference>
<reference evidence="3" key="1">
    <citation type="submission" date="2017-07" db="EMBL/GenBank/DDBJ databases">
        <title>Taro Niue Genome Assembly and Annotation.</title>
        <authorList>
            <person name="Atibalentja N."/>
            <person name="Keating K."/>
            <person name="Fields C.J."/>
        </authorList>
    </citation>
    <scope>NUCLEOTIDE SEQUENCE</scope>
    <source>
        <strain evidence="3">Niue_2</strain>
        <tissue evidence="3">Leaf</tissue>
    </source>
</reference>
<evidence type="ECO:0000259" key="2">
    <source>
        <dbReference type="PROSITE" id="PS51144"/>
    </source>
</evidence>
<dbReference type="InterPro" id="IPR001148">
    <property type="entry name" value="CA_dom"/>
</dbReference>
<dbReference type="OrthoDB" id="429145at2759"/>
<comment type="caution">
    <text evidence="3">The sequence shown here is derived from an EMBL/GenBank/DDBJ whole genome shotgun (WGS) entry which is preliminary data.</text>
</comment>